<organism evidence="2 3">
    <name type="scientific">Defluviitalea saccharophila</name>
    <dbReference type="NCBI Taxonomy" id="879970"/>
    <lineage>
        <taxon>Bacteria</taxon>
        <taxon>Bacillati</taxon>
        <taxon>Bacillota</taxon>
        <taxon>Clostridia</taxon>
        <taxon>Lachnospirales</taxon>
        <taxon>Defluviitaleaceae</taxon>
        <taxon>Defluviitalea</taxon>
    </lineage>
</organism>
<protein>
    <submittedName>
        <fullName evidence="2">Uncharacterized protein</fullName>
    </submittedName>
</protein>
<feature type="compositionally biased region" description="Basic and acidic residues" evidence="1">
    <location>
        <begin position="1"/>
        <end position="21"/>
    </location>
</feature>
<name>A0ABZ2Y280_9FIRM</name>
<feature type="compositionally biased region" description="Polar residues" evidence="1">
    <location>
        <begin position="22"/>
        <end position="45"/>
    </location>
</feature>
<accession>A0ABZ2Y280</accession>
<feature type="region of interest" description="Disordered" evidence="1">
    <location>
        <begin position="1"/>
        <end position="57"/>
    </location>
</feature>
<proteinExistence type="predicted"/>
<dbReference type="RefSeq" id="WP_341876004.1">
    <property type="nucleotide sequence ID" value="NZ_CP121687.1"/>
</dbReference>
<reference evidence="2 3" key="1">
    <citation type="submission" date="2023-03" db="EMBL/GenBank/DDBJ databases">
        <title>Novel Species.</title>
        <authorList>
            <person name="Ma S."/>
        </authorList>
    </citation>
    <scope>NUCLEOTIDE SEQUENCE [LARGE SCALE GENOMIC DNA]</scope>
    <source>
        <strain evidence="2 3">LIND6LT2</strain>
    </source>
</reference>
<dbReference type="EMBL" id="CP121687">
    <property type="protein sequence ID" value="WZL69000.1"/>
    <property type="molecule type" value="Genomic_DNA"/>
</dbReference>
<keyword evidence="3" id="KW-1185">Reference proteome</keyword>
<evidence type="ECO:0000313" key="3">
    <source>
        <dbReference type="Proteomes" id="UP001486565"/>
    </source>
</evidence>
<evidence type="ECO:0000256" key="1">
    <source>
        <dbReference type="SAM" id="MobiDB-lite"/>
    </source>
</evidence>
<evidence type="ECO:0000313" key="2">
    <source>
        <dbReference type="EMBL" id="WZL69000.1"/>
    </source>
</evidence>
<sequence length="57" mass="6556">MTSKKYKDNQVSKKWDNEVGNKKNSGVTNSTKNKVDQVQQSNTEVNFAENFNPDDFE</sequence>
<gene>
    <name evidence="2" type="ORF">QBE51_09235</name>
</gene>
<dbReference type="Proteomes" id="UP001486565">
    <property type="component" value="Chromosome"/>
</dbReference>